<gene>
    <name evidence="1" type="ORF">SMSP2_01818</name>
</gene>
<dbReference type="RefSeq" id="WP_146683619.1">
    <property type="nucleotide sequence ID" value="NZ_CP019646.1"/>
</dbReference>
<dbReference type="Gene3D" id="1.25.40.10">
    <property type="entry name" value="Tetratricopeptide repeat domain"/>
    <property type="match status" value="1"/>
</dbReference>
<dbReference type="OrthoDB" id="271057at2"/>
<dbReference type="SUPFAM" id="SSF48452">
    <property type="entry name" value="TPR-like"/>
    <property type="match status" value="1"/>
</dbReference>
<evidence type="ECO:0000313" key="1">
    <source>
        <dbReference type="EMBL" id="AQQ71444.1"/>
    </source>
</evidence>
<dbReference type="EMBL" id="CP019646">
    <property type="protein sequence ID" value="AQQ71444.1"/>
    <property type="molecule type" value="Genomic_DNA"/>
</dbReference>
<sequence length="253" mass="28899">MLKFPGGNNKHKAQELVYEAMDCIYHDEDKALGLCRKALKLYPNCIDALVMIAEVECQTIAAYANAMEKAVEAGRSELGAKCFKEDKGYFWGLLETRPFMRAMMQLATSYKLMGKRYLSKAIAIFEEMLELNPNDNQGVRDILVDCYLADKSYDKAGKLIKQYEENSLAVFNWARVLLAYATEGKEAADKEFKSAKKQNEYVARYLSGKKRVPKEEPQYYSPGDVSEAIYCCRVLKEAWKSHPEAKLWLKSKC</sequence>
<evidence type="ECO:0000313" key="2">
    <source>
        <dbReference type="Proteomes" id="UP000188181"/>
    </source>
</evidence>
<name>A0A1Q2MFL9_9BACT</name>
<dbReference type="Proteomes" id="UP000188181">
    <property type="component" value="Chromosome"/>
</dbReference>
<organism evidence="1 2">
    <name type="scientific">Limihaloglobus sulfuriphilus</name>
    <dbReference type="NCBI Taxonomy" id="1851148"/>
    <lineage>
        <taxon>Bacteria</taxon>
        <taxon>Pseudomonadati</taxon>
        <taxon>Planctomycetota</taxon>
        <taxon>Phycisphaerae</taxon>
        <taxon>Sedimentisphaerales</taxon>
        <taxon>Sedimentisphaeraceae</taxon>
        <taxon>Limihaloglobus</taxon>
    </lineage>
</organism>
<dbReference type="InterPro" id="IPR011990">
    <property type="entry name" value="TPR-like_helical_dom_sf"/>
</dbReference>
<proteinExistence type="predicted"/>
<accession>A0A1Q2MFL9</accession>
<dbReference type="KEGG" id="pbas:SMSP2_01818"/>
<keyword evidence="2" id="KW-1185">Reference proteome</keyword>
<dbReference type="AlphaFoldDB" id="A0A1Q2MFL9"/>
<reference evidence="2" key="1">
    <citation type="submission" date="2017-02" db="EMBL/GenBank/DDBJ databases">
        <title>Comparative genomics and description of representatives of a novel lineage of planctomycetes thriving in anoxic sediments.</title>
        <authorList>
            <person name="Spring S."/>
            <person name="Bunk B."/>
            <person name="Sproer C."/>
        </authorList>
    </citation>
    <scope>NUCLEOTIDE SEQUENCE [LARGE SCALE GENOMIC DNA]</scope>
    <source>
        <strain evidence="2">SM-Chi-D1</strain>
    </source>
</reference>
<protein>
    <submittedName>
        <fullName evidence="1">Uncharacterized protein</fullName>
    </submittedName>
</protein>